<keyword evidence="3" id="KW-0347">Helicase</keyword>
<dbReference type="SUPFAM" id="SSF52540">
    <property type="entry name" value="P-loop containing nucleoside triphosphate hydrolases"/>
    <property type="match status" value="2"/>
</dbReference>
<comment type="caution">
    <text evidence="3">The sequence shown here is derived from an EMBL/GenBank/DDBJ whole genome shotgun (WGS) entry which is preliminary data.</text>
</comment>
<dbReference type="GO" id="GO:0032259">
    <property type="term" value="P:methylation"/>
    <property type="evidence" value="ECO:0007669"/>
    <property type="project" value="InterPro"/>
</dbReference>
<dbReference type="InterPro" id="IPR029063">
    <property type="entry name" value="SAM-dependent_MTases_sf"/>
</dbReference>
<reference evidence="3" key="1">
    <citation type="submission" date="2021-01" db="EMBL/GenBank/DDBJ databases">
        <title>Modified the classification status of verrucomicrobia.</title>
        <authorList>
            <person name="Feng X."/>
        </authorList>
    </citation>
    <scope>NUCLEOTIDE SEQUENCE</scope>
    <source>
        <strain evidence="3">KCTC 22041</strain>
    </source>
</reference>
<accession>A0A934VXN2</accession>
<dbReference type="Proteomes" id="UP000603141">
    <property type="component" value="Unassembled WGS sequence"/>
</dbReference>
<dbReference type="Gene3D" id="3.40.50.150">
    <property type="entry name" value="Vaccinia Virus protein VP39"/>
    <property type="match status" value="1"/>
</dbReference>
<protein>
    <submittedName>
        <fullName evidence="3">DEAD/DEAH box helicase family protein</fullName>
    </submittedName>
</protein>
<keyword evidence="4" id="KW-1185">Reference proteome</keyword>
<dbReference type="GO" id="GO:0016787">
    <property type="term" value="F:hydrolase activity"/>
    <property type="evidence" value="ECO:0007669"/>
    <property type="project" value="InterPro"/>
</dbReference>
<gene>
    <name evidence="3" type="ORF">JIN85_14705</name>
</gene>
<dbReference type="SUPFAM" id="SSF53335">
    <property type="entry name" value="S-adenosyl-L-methionine-dependent methyltransferases"/>
    <property type="match status" value="1"/>
</dbReference>
<feature type="compositionally biased region" description="Basic and acidic residues" evidence="1">
    <location>
        <begin position="58"/>
        <end position="90"/>
    </location>
</feature>
<dbReference type="Pfam" id="PF04851">
    <property type="entry name" value="ResIII"/>
    <property type="match status" value="1"/>
</dbReference>
<evidence type="ECO:0000256" key="1">
    <source>
        <dbReference type="SAM" id="MobiDB-lite"/>
    </source>
</evidence>
<feature type="compositionally biased region" description="Basic and acidic residues" evidence="1">
    <location>
        <begin position="1501"/>
        <end position="1523"/>
    </location>
</feature>
<feature type="compositionally biased region" description="Basic and acidic residues" evidence="1">
    <location>
        <begin position="3249"/>
        <end position="3265"/>
    </location>
</feature>
<feature type="compositionally biased region" description="Basic and acidic residues" evidence="1">
    <location>
        <begin position="1143"/>
        <end position="1152"/>
    </location>
</feature>
<keyword evidence="3" id="KW-0067">ATP-binding</keyword>
<feature type="compositionally biased region" description="Acidic residues" evidence="1">
    <location>
        <begin position="1946"/>
        <end position="1967"/>
    </location>
</feature>
<sequence>MFRQFGRPLSRGFQEKAESASPSPESGGMRQHLGTPVWKKFVQNEVFQESNKQGIADENQRLADAERQNRAVEAERDRQARAAAKPEKKATWKSGIGSLSRIAPDGTIEDFDPETLIDDPEAGQFARQSLFKRDMKSAKDDYDSRSLRLQDPSDTRSLSDNQRKELEGELDFLKDQTDSQSKADAESIRQKLRLADERKADEQAAYDARVRYSEFSRGGIDAWMQRRQAGQSTVARAADLSERTARRDAEVSAAAESAANELRSIDERLTRGVSGADLPALQDRRRELTQASQAIAASAEKVDPEAADIARAARRDANAMDGKPEINREQLTNEVFDMMSSGRHASASALKNQADQGYGVTSFGRHVEKATDAAGNFLDDVFTGIRDVVTDPENADPEKIRARREKGMFDAALEGGNLIDAYQKAQAEAEKFTNPAQKQIRDEFRNRAKAIGSLIQKFNDAGITDGKEMAEVMRDGAKANVWARGNNDLVRTLSDGRLVFSPILAIAKDDTPMLSAIDGANVSPAEKQRTKEILQSYRQTVASELSAKLIKQDEGDYVEHVANMKQQGVSDPVEILYSWDGLNRGFLKKNWDTISDTGLDGLRGILNTLSNAVAGAGTGIAKGAEKVGLDGTANYFNEAAINALNRKDERQQLSEYDQALAGLRGEGGSVRRSVTSMGSSVIQMAPMFAGGAIGRGLAAGGEATLGAQVASAGVFGWAGLQGYGSMLDNALSKAEDQARKEGRSLSDEDKLQVVTDAQGPALINGLQTAVLSKLLGEGVERAAFGKASEAAANMSIRDGIAEFAKRSGSDGALTALRSLTPEIKAMLRVAKHDFSDEAVEEGLNQLFEGIITKASVDPDKSMEDVVHESLVAAIQGGLIGAAVPGAISAVSKTEPNLPTTVEDKTARVNAEILANDPTAAPATPEQVSKAEEIVGDFTNNPATVELQRQIDDAAANGEDVTDLISQQGQIGAEELIQGMAIEQELDAADAAAADSIAAAEEQLSQAQASGEKPLIDAAEANLEKAKAGTAAAPRVRGVLKIAKGDKLSVLTDAEVRALGITRDGKPLKEEELASVGLTKPLVTLDTADGSPVILDEALKQVAAIAPSAEGRVRMSETEARKKADARYEQSNQIESSSTVPDSPQREKTEAARPNEAGSPKQSQSKRPYTVTGKRGTTVKVEADTLEEAERIAVGRPEWPLGEQVENTIEGARPPVPTEQISAQNTPDSPNLGENRSNLERSDENNNRKTDNPNRGDRTEQAGIDTTRQSLDRINPEQSNPGNLRPRVLKRIGKLKQNKNLRISISTDPGDRVTATAEGILINPAALLEEARSSGLNDQQAETWISNVVDEEIRHLAQFQAAKTLWKLSGSKDSLESWQATHYGQIWKDEFEATGKDSIVRDLYGASLDSLEDWQKAMEGLRMMSQRLATGNPTEVAKLWTNAGPRIIEALRAALKALKKFVTGDITPVLAAEIKALENELSKFEPSDRNSANRANKSASRKKGDGTDELSSRYRSAEAGDNRPDQSGQSVETVPPGQRKISFTRDGETLSGTVVRTASDGRMLVRLDSSKRNLLVNPGEVKVEGAKIDKEWTAFSEDSGTLGIPRSEMPQIQSSDRSAMVQFLKARGVDYVEEEVRPDSLKPTQAEFSPEKVQKARDFKGGNRAILISEDNHLVDGHHQWMASMDNPTEPIRVIRLMAGIRDILPLVAEMPSVTNEGAIQPKKPVTRKAPVVKSEPKKKALRKPRTARPVPLHVEILQSDPVISGILQNGGLISKSRGRKVLGERYDMNASEWDDAGVIQNPSYNFLYAKTGGRLPNQMAQDLLDSNLLSQPTTNELWAAINKAVANATKQASDMRAQEAKLNQAEDFTKSTDPAEGRESVAMSELVAGDKLEVDGELVKVESVEFDEDGYVTKAVLQDGTRFGRQVIDGDQVIYVEEIDKVERTDDDFLGSEDDDFGLETQTDEQIDAEKESAKQKEEIQKRQDKRLTGSTGDLTADMFGEGDTPLFNERRDTTKPAATRSKADQALIDAMSDLVEGLEASNLGSTEFTRAIPPEKIPALINVAQQYLAEGINTPEAFAERLSSLAGGKLKPFSQSLWGAFVIVNPTVNASPDWAGIYNQSTANSLQSDATPTSGNLEPNRGDGPASDSSRQASVQDERRATGTNDGSVDRTGTEGRTQAASVESDSGTSPARARGGRDTASNQSRSTTGTSIPSGEDTGGSSSNVQGRVAIDGRGRAKIVKDAGLPGSAESLVERSSEDASRLTQILSRSKHLLPEQAEDVLFAAKRLWDNGQPGVLFTNGTGTGKTFTGLGVIKEQVEKGNDNILILVPSDKVMSDWVDTGKDYFGFNIKPLANTKDNGKSGITVTTYANAGQNNSLVNREWSMVVSDESHKLSQGQAGSYTDALSTVRAVTLHPRSAVSRTRRKHAADYARLSEMVEDKLQDTPEYKALSRKLDEASKDEEKFVSSIKKEDRPKLVMLSATPFAYHFSLDAAESYLFDYPEENSRTVGGYHHNSPRDLFYIQKLGYRKRYGKLTVPELTPAQIGTLERGFSDELQKSGAMRGRMLEVDSDYSRQFVLVDDGIGNVLDDYFRSIEQLSREADKSGDQDAIDFYKGLTKKFDYLQRVKLLEALKIGYAIERAKKHIAMGRKVVLFHSYNVGGFTENPVKVDPELRSLYPHLYQEILNRNPGYKGLVSALSSLPRPIDAVMNAFGDRVRFFNGTVSKKVRREGVTEFNRDGGPADIIMVQMDAGKEGVSLHDTTGKHQRVFMNIGLPIKPTDAIQSEGRIYRVGVKTDAIDEYFNTGTYWERRAFASVVAERSATAENFAMGSNARGLLQSFIDSFEQAETSEPSAAQGKGGKERDRNLTAMSAFESAKAHYHTNLKKTQRTKSSEGVDYYATPEPLGYKMAQWLDLKPLEKVLEPSAGHGAIARYLPETAKVHVVEPSYELSSRLSTTAPTAILHQTNFEDYHILNKFDGIAMNPPFGTAGKTAMDHVAKAFRHLNDGGRIIALVPMGTSMEKRFNSWYESDDASEAVVRAEILLPTVVFNRAATSVATRILVIDRHSDQALREKANATSTRRNLKSAESIDDFFNRIEEMELPARIPLPMTEQEGPSVSEDGRFKTFDFEHTRDGHMIYAAKPAEKLTDSEYRTALSAAKKLGGYYSSFARNGAIPGFHFKTAEARSEFIKNALPPELGAASLTFEDLKGMTPAERRKAVAEYRAMKAAPLTDSETSRNIKSLTESGRRKMAGEDIEAEARSQQEAFSDQGKVIGRPDLANISADPKVRGEMDVVDEMRKFTYQRETKAKWEAEGRRMADASEDAVVENWLQQAYSNDGRSVNPEDVAAAMIVMERRAKAAGNDISKHADNAVFMNAYREARSTQARVLAAGYDRSKTPAERNREYLAGALYKLPEGTLRKIEARSMTPAEARAEVRKEVTSRLAKIEKSLKKMGVTLDEITGGEVYLSLSQDRSLKEVSKSLDEAEKAAIRMIQAGAGTVEIRKATGLPEAKIQALNAKVKEQLRAKLRAKVAAGLKLEDLRDQIKRDLSAAGLSASALTDAEIDAELERILNVGFGLPTEVPKTSKIRRKKSKPITPVQADWNRPEFTDGLAGYDFDTKDRAEIMRKVIALRDVVGVTGKVDTLTGKQKVEGIRLIGEINKVLSKYGTSAEEILRDGKTPDDYRFDIKDRNHVHIIARTIQAIDSDFLDKGSEYYYSSILSGLQTMMVNATTIVPSAWEMTVGRGVEMAINSIFQDPRAAGLGEVKYMLKAAGPMLSRSWTNAAAAWGTETPFFEEDILGKTPDLEKVFEGRALYKTGTIAGTKGRIIRIPTRLLLATDEFVRTANACMEVGAMAYRLAKSNGLKEGTAEFDSFMKEQVNLPGSPAWQMAAVKASDRTFTAALPGQTDINTGKKVPIKGIGDIAGLAAGHLSKLFTQETDNMIAKASLLALRLIFFPFQRVPFNIMRQAARRTLNPVSMTDIGVMFARNLRVRDGKWTLNAKGEKAEIVERLSQQAQGALLMLLLAASGAGEGDDDDLDKGILITGSRPYNATKRGERELGYRIGLGPYEISMKMPGGKRVGFSYGRLEPAATVLGATVDTMREMGFANQGKQTYGEAGSKVINALISQMTDKTFLRGFSDANQIASGQSDLTRFTAERIAVIVPNIIRQPVRETDPAFREKPDGFLESLSYAMWPNGQQPARRDVYGEVQDKKGGDIRRIVDFTDFGEEEIKPWDEMLWRYRQKFPDDAYAPQSPSTNYVDPRSGDNVRMNPKQAAQFKELAGKRVLALVKREHFNFENPTERDIEKFKSAVTTGRSQVKRMLLKSSSWRNLQ</sequence>
<dbReference type="InterPro" id="IPR002052">
    <property type="entry name" value="DNA_methylase_N6_adenine_CS"/>
</dbReference>
<dbReference type="PROSITE" id="PS51192">
    <property type="entry name" value="HELICASE_ATP_BIND_1"/>
    <property type="match status" value="1"/>
</dbReference>
<dbReference type="EMBL" id="JAENIJ010000025">
    <property type="protein sequence ID" value="MBK1883669.1"/>
    <property type="molecule type" value="Genomic_DNA"/>
</dbReference>
<feature type="region of interest" description="Disordered" evidence="1">
    <location>
        <begin position="2126"/>
        <end position="2232"/>
    </location>
</feature>
<feature type="region of interest" description="Disordered" evidence="1">
    <location>
        <begin position="49"/>
        <end position="121"/>
    </location>
</feature>
<evidence type="ECO:0000313" key="4">
    <source>
        <dbReference type="Proteomes" id="UP000603141"/>
    </source>
</evidence>
<feature type="compositionally biased region" description="Polar residues" evidence="1">
    <location>
        <begin position="2126"/>
        <end position="2138"/>
    </location>
</feature>
<feature type="region of interest" description="Disordered" evidence="1">
    <location>
        <begin position="1946"/>
        <end position="2022"/>
    </location>
</feature>
<dbReference type="GO" id="GO:0005524">
    <property type="term" value="F:ATP binding"/>
    <property type="evidence" value="ECO:0007669"/>
    <property type="project" value="InterPro"/>
</dbReference>
<feature type="compositionally biased region" description="Polar residues" evidence="1">
    <location>
        <begin position="1128"/>
        <end position="1141"/>
    </location>
</feature>
<dbReference type="PROSITE" id="PS00092">
    <property type="entry name" value="N6_MTASE"/>
    <property type="match status" value="1"/>
</dbReference>
<keyword evidence="3" id="KW-0547">Nucleotide-binding</keyword>
<feature type="compositionally biased region" description="Acidic residues" evidence="1">
    <location>
        <begin position="107"/>
        <end position="121"/>
    </location>
</feature>
<feature type="compositionally biased region" description="Polar residues" evidence="1">
    <location>
        <begin position="1488"/>
        <end position="1497"/>
    </location>
</feature>
<feature type="region of interest" description="Disordered" evidence="1">
    <location>
        <begin position="1211"/>
        <end position="1284"/>
    </location>
</feature>
<dbReference type="CDD" id="cd02440">
    <property type="entry name" value="AdoMet_MTases"/>
    <property type="match status" value="1"/>
</dbReference>
<dbReference type="RefSeq" id="WP_200272050.1">
    <property type="nucleotide sequence ID" value="NZ_JAENIJ010000025.1"/>
</dbReference>
<feature type="compositionally biased region" description="Polar residues" evidence="1">
    <location>
        <begin position="2176"/>
        <end position="2191"/>
    </location>
</feature>
<feature type="region of interest" description="Disordered" evidence="1">
    <location>
        <begin position="1"/>
        <end position="35"/>
    </location>
</feature>
<dbReference type="InterPro" id="IPR014001">
    <property type="entry name" value="Helicase_ATP-bd"/>
</dbReference>
<dbReference type="GO" id="GO:0008168">
    <property type="term" value="F:methyltransferase activity"/>
    <property type="evidence" value="ECO:0007669"/>
    <property type="project" value="InterPro"/>
</dbReference>
<organism evidence="3 4">
    <name type="scientific">Luteolibacter pohnpeiensis</name>
    <dbReference type="NCBI Taxonomy" id="454153"/>
    <lineage>
        <taxon>Bacteria</taxon>
        <taxon>Pseudomonadati</taxon>
        <taxon>Verrucomicrobiota</taxon>
        <taxon>Verrucomicrobiia</taxon>
        <taxon>Verrucomicrobiales</taxon>
        <taxon>Verrucomicrobiaceae</taxon>
        <taxon>Luteolibacter</taxon>
    </lineage>
</organism>
<feature type="region of interest" description="Disordered" evidence="1">
    <location>
        <begin position="134"/>
        <end position="163"/>
    </location>
</feature>
<feature type="domain" description="Helicase ATP-binding" evidence="2">
    <location>
        <begin position="2289"/>
        <end position="2504"/>
    </location>
</feature>
<feature type="compositionally biased region" description="Basic and acidic residues" evidence="1">
    <location>
        <begin position="1110"/>
        <end position="1127"/>
    </location>
</feature>
<dbReference type="GO" id="GO:0003677">
    <property type="term" value="F:DNA binding"/>
    <property type="evidence" value="ECO:0007669"/>
    <property type="project" value="InterPro"/>
</dbReference>
<feature type="region of interest" description="Disordered" evidence="1">
    <location>
        <begin position="3248"/>
        <end position="3282"/>
    </location>
</feature>
<feature type="compositionally biased region" description="Low complexity" evidence="1">
    <location>
        <begin position="19"/>
        <end position="28"/>
    </location>
</feature>
<dbReference type="InterPro" id="IPR006935">
    <property type="entry name" value="Helicase/UvrB_N"/>
</dbReference>
<feature type="compositionally biased region" description="Polar residues" evidence="1">
    <location>
        <begin position="2201"/>
        <end position="2228"/>
    </location>
</feature>
<feature type="region of interest" description="Disordered" evidence="1">
    <location>
        <begin position="1109"/>
        <end position="1182"/>
    </location>
</feature>
<feature type="region of interest" description="Disordered" evidence="1">
    <location>
        <begin position="1482"/>
        <end position="1545"/>
    </location>
</feature>
<keyword evidence="3" id="KW-0378">Hydrolase</keyword>
<proteinExistence type="predicted"/>
<feature type="compositionally biased region" description="Basic and acidic residues" evidence="1">
    <location>
        <begin position="134"/>
        <end position="154"/>
    </location>
</feature>
<feature type="compositionally biased region" description="Polar residues" evidence="1">
    <location>
        <begin position="1218"/>
        <end position="1235"/>
    </location>
</feature>
<dbReference type="Gene3D" id="3.40.50.300">
    <property type="entry name" value="P-loop containing nucleotide triphosphate hydrolases"/>
    <property type="match status" value="2"/>
</dbReference>
<dbReference type="SMART" id="SM00487">
    <property type="entry name" value="DEXDc"/>
    <property type="match status" value="1"/>
</dbReference>
<name>A0A934VXN2_9BACT</name>
<feature type="compositionally biased region" description="Basic and acidic residues" evidence="1">
    <location>
        <begin position="1968"/>
        <end position="1988"/>
    </location>
</feature>
<dbReference type="GO" id="GO:0004386">
    <property type="term" value="F:helicase activity"/>
    <property type="evidence" value="ECO:0007669"/>
    <property type="project" value="UniProtKB-KW"/>
</dbReference>
<evidence type="ECO:0000313" key="3">
    <source>
        <dbReference type="EMBL" id="MBK1883669.1"/>
    </source>
</evidence>
<dbReference type="InterPro" id="IPR027417">
    <property type="entry name" value="P-loop_NTPase"/>
</dbReference>
<feature type="compositionally biased region" description="Basic and acidic residues" evidence="1">
    <location>
        <begin position="1236"/>
        <end position="1259"/>
    </location>
</feature>
<feature type="compositionally biased region" description="Low complexity" evidence="1">
    <location>
        <begin position="1169"/>
        <end position="1179"/>
    </location>
</feature>
<evidence type="ECO:0000259" key="2">
    <source>
        <dbReference type="PROSITE" id="PS51192"/>
    </source>
</evidence>